<proteinExistence type="predicted"/>
<dbReference type="PRINTS" id="PR00344">
    <property type="entry name" value="BCTRLSENSOR"/>
</dbReference>
<dbReference type="SMART" id="SM00388">
    <property type="entry name" value="HisKA"/>
    <property type="match status" value="1"/>
</dbReference>
<dbReference type="PROSITE" id="PS50885">
    <property type="entry name" value="HAMP"/>
    <property type="match status" value="1"/>
</dbReference>
<dbReference type="InterPro" id="IPR003594">
    <property type="entry name" value="HATPase_dom"/>
</dbReference>
<evidence type="ECO:0000256" key="3">
    <source>
        <dbReference type="ARBA" id="ARBA00012438"/>
    </source>
</evidence>
<feature type="transmembrane region" description="Helical" evidence="8">
    <location>
        <begin position="40"/>
        <end position="59"/>
    </location>
</feature>
<dbReference type="InterPro" id="IPR005467">
    <property type="entry name" value="His_kinase_dom"/>
</dbReference>
<dbReference type="GO" id="GO:0005524">
    <property type="term" value="F:ATP binding"/>
    <property type="evidence" value="ECO:0007669"/>
    <property type="project" value="UniProtKB-KW"/>
</dbReference>
<keyword evidence="7" id="KW-0175">Coiled coil</keyword>
<dbReference type="Gene3D" id="6.10.340.10">
    <property type="match status" value="1"/>
</dbReference>
<reference evidence="11" key="2">
    <citation type="submission" date="2023-06" db="EMBL/GenBank/DDBJ databases">
        <authorList>
            <person name="Lucena T."/>
            <person name="Sun Q."/>
        </authorList>
    </citation>
    <scope>NUCLEOTIDE SEQUENCE</scope>
    <source>
        <strain evidence="11">CECT 7703</strain>
    </source>
</reference>
<reference evidence="11" key="1">
    <citation type="journal article" date="2014" name="Int. J. Syst. Evol. Microbiol.">
        <title>Complete genome of a new Firmicutes species belonging to the dominant human colonic microbiota ('Ruminococcus bicirculans') reveals two chromosomes and a selective capacity to utilize plant glucans.</title>
        <authorList>
            <consortium name="NISC Comparative Sequencing Program"/>
            <person name="Wegmann U."/>
            <person name="Louis P."/>
            <person name="Goesmann A."/>
            <person name="Henrissat B."/>
            <person name="Duncan S.H."/>
            <person name="Flint H.J."/>
        </authorList>
    </citation>
    <scope>NUCLEOTIDE SEQUENCE</scope>
    <source>
        <strain evidence="11">CECT 7703</strain>
    </source>
</reference>
<dbReference type="SUPFAM" id="SSF55874">
    <property type="entry name" value="ATPase domain of HSP90 chaperone/DNA topoisomerase II/histidine kinase"/>
    <property type="match status" value="1"/>
</dbReference>
<evidence type="ECO:0000313" key="11">
    <source>
        <dbReference type="EMBL" id="MDN3576535.1"/>
    </source>
</evidence>
<dbReference type="EMBL" id="JAUFPU010000005">
    <property type="protein sequence ID" value="MDN3576535.1"/>
    <property type="molecule type" value="Genomic_DNA"/>
</dbReference>
<dbReference type="PROSITE" id="PS50109">
    <property type="entry name" value="HIS_KIN"/>
    <property type="match status" value="1"/>
</dbReference>
<evidence type="ECO:0000259" key="9">
    <source>
        <dbReference type="PROSITE" id="PS50109"/>
    </source>
</evidence>
<dbReference type="InterPro" id="IPR036890">
    <property type="entry name" value="HATPase_C_sf"/>
</dbReference>
<keyword evidence="5" id="KW-0808">Transferase</keyword>
<organism evidence="11 12">
    <name type="scientific">Chitinimonas viridis</name>
    <dbReference type="NCBI Taxonomy" id="664880"/>
    <lineage>
        <taxon>Bacteria</taxon>
        <taxon>Pseudomonadati</taxon>
        <taxon>Pseudomonadota</taxon>
        <taxon>Betaproteobacteria</taxon>
        <taxon>Neisseriales</taxon>
        <taxon>Chitinibacteraceae</taxon>
        <taxon>Chitinimonas</taxon>
    </lineage>
</organism>
<dbReference type="InterPro" id="IPR003660">
    <property type="entry name" value="HAMP_dom"/>
</dbReference>
<evidence type="ECO:0000313" key="12">
    <source>
        <dbReference type="Proteomes" id="UP001180081"/>
    </source>
</evidence>
<dbReference type="RefSeq" id="WP_290332096.1">
    <property type="nucleotide sequence ID" value="NZ_JAUFPU010000005.1"/>
</dbReference>
<dbReference type="PANTHER" id="PTHR43065:SF50">
    <property type="entry name" value="HISTIDINE KINASE"/>
    <property type="match status" value="1"/>
</dbReference>
<comment type="caution">
    <text evidence="11">The sequence shown here is derived from an EMBL/GenBank/DDBJ whole genome shotgun (WGS) entry which is preliminary data.</text>
</comment>
<dbReference type="Pfam" id="PF02518">
    <property type="entry name" value="HATPase_c"/>
    <property type="match status" value="1"/>
</dbReference>
<evidence type="ECO:0000256" key="2">
    <source>
        <dbReference type="ARBA" id="ARBA00004370"/>
    </source>
</evidence>
<dbReference type="EC" id="2.7.13.3" evidence="3"/>
<evidence type="ECO:0000256" key="4">
    <source>
        <dbReference type="ARBA" id="ARBA00022553"/>
    </source>
</evidence>
<protein>
    <recommendedName>
        <fullName evidence="3">histidine kinase</fullName>
        <ecNumber evidence="3">2.7.13.3</ecNumber>
    </recommendedName>
</protein>
<comment type="catalytic activity">
    <reaction evidence="1">
        <text>ATP + protein L-histidine = ADP + protein N-phospho-L-histidine.</text>
        <dbReference type="EC" id="2.7.13.3"/>
    </reaction>
</comment>
<evidence type="ECO:0000256" key="5">
    <source>
        <dbReference type="ARBA" id="ARBA00022679"/>
    </source>
</evidence>
<feature type="domain" description="Histidine kinase" evidence="9">
    <location>
        <begin position="212"/>
        <end position="450"/>
    </location>
</feature>
<dbReference type="Gene3D" id="3.30.565.10">
    <property type="entry name" value="Histidine kinase-like ATPase, C-terminal domain"/>
    <property type="match status" value="1"/>
</dbReference>
<dbReference type="SMART" id="SM00387">
    <property type="entry name" value="HATPase_c"/>
    <property type="match status" value="1"/>
</dbReference>
<keyword evidence="11" id="KW-0067">ATP-binding</keyword>
<dbReference type="Gene3D" id="1.10.287.130">
    <property type="match status" value="1"/>
</dbReference>
<evidence type="ECO:0000256" key="7">
    <source>
        <dbReference type="SAM" id="Coils"/>
    </source>
</evidence>
<dbReference type="PANTHER" id="PTHR43065">
    <property type="entry name" value="SENSOR HISTIDINE KINASE"/>
    <property type="match status" value="1"/>
</dbReference>
<sequence length="462" mass="51240">MDDIEHTPAAQAALATSATDMPSRQANFWSNLSLQQRFQLLLFFCLGSLGILGFIALQGVEQVLPPGEAKLYMLLVLVLAVVGGVYLIAMLTRGARQAITEIYDGLNEINDNHDWDLRLRVHGDDEFSKIAERLNYLFENMAQMDRHIKSKTHRLKEANAALIDEVEARRQIEQELEEKAHSQAQLIKRLEAAQSQLIQAEKLASIGQLAAGVAHEINNPIGFVNSNLGTLRDYTRKLIGALDAYKQMENIEEGAKQLIGERYDLAYITEDVPVLVQESMEGIDRVKKIVQDLKDFSHVDSGEWVSVNLNKSIDSTLNIVRNEIKYKADVVKEYAELPEIQVLGSQFNQVVLNLLVNAAHAIEKFGTITVRTRLDAENVFVDVVDNGCGIPQENLKRIFDPFFTTKPIGTGTGLGLSLAFGIMKRMHGEVSVQSEVGQGTCFTLRIPVNAAELDQAAAQEAA</sequence>
<evidence type="ECO:0000256" key="6">
    <source>
        <dbReference type="ARBA" id="ARBA00022777"/>
    </source>
</evidence>
<keyword evidence="11" id="KW-0547">Nucleotide-binding</keyword>
<evidence type="ECO:0000256" key="8">
    <source>
        <dbReference type="SAM" id="Phobius"/>
    </source>
</evidence>
<keyword evidence="8" id="KW-0472">Membrane</keyword>
<keyword evidence="8" id="KW-1133">Transmembrane helix</keyword>
<feature type="domain" description="HAMP" evidence="10">
    <location>
        <begin position="93"/>
        <end position="146"/>
    </location>
</feature>
<evidence type="ECO:0000256" key="1">
    <source>
        <dbReference type="ARBA" id="ARBA00000085"/>
    </source>
</evidence>
<dbReference type="CDD" id="cd00082">
    <property type="entry name" value="HisKA"/>
    <property type="match status" value="1"/>
</dbReference>
<feature type="transmembrane region" description="Helical" evidence="8">
    <location>
        <begin position="71"/>
        <end position="89"/>
    </location>
</feature>
<comment type="subcellular location">
    <subcellularLocation>
        <location evidence="2">Membrane</location>
    </subcellularLocation>
</comment>
<feature type="coiled-coil region" evidence="7">
    <location>
        <begin position="155"/>
        <end position="203"/>
    </location>
</feature>
<dbReference type="InterPro" id="IPR004358">
    <property type="entry name" value="Sig_transdc_His_kin-like_C"/>
</dbReference>
<keyword evidence="6" id="KW-0418">Kinase</keyword>
<name>A0ABT8B3X9_9NEIS</name>
<keyword evidence="4" id="KW-0597">Phosphoprotein</keyword>
<dbReference type="InterPro" id="IPR036097">
    <property type="entry name" value="HisK_dim/P_sf"/>
</dbReference>
<accession>A0ABT8B3X9</accession>
<gene>
    <name evidence="11" type="ORF">QWZ03_07120</name>
</gene>
<evidence type="ECO:0000259" key="10">
    <source>
        <dbReference type="PROSITE" id="PS50885"/>
    </source>
</evidence>
<dbReference type="SUPFAM" id="SSF47384">
    <property type="entry name" value="Homodimeric domain of signal transducing histidine kinase"/>
    <property type="match status" value="1"/>
</dbReference>
<keyword evidence="8" id="KW-0812">Transmembrane</keyword>
<dbReference type="Proteomes" id="UP001180081">
    <property type="component" value="Unassembled WGS sequence"/>
</dbReference>
<keyword evidence="12" id="KW-1185">Reference proteome</keyword>
<dbReference type="InterPro" id="IPR003661">
    <property type="entry name" value="HisK_dim/P_dom"/>
</dbReference>